<evidence type="ECO:0000313" key="3">
    <source>
        <dbReference type="EMBL" id="CAD7681665.1"/>
    </source>
</evidence>
<feature type="region of interest" description="Disordered" evidence="1">
    <location>
        <begin position="18"/>
        <end position="59"/>
    </location>
</feature>
<feature type="compositionally biased region" description="Acidic residues" evidence="1">
    <location>
        <begin position="34"/>
        <end position="48"/>
    </location>
</feature>
<keyword evidence="2" id="KW-0732">Signal</keyword>
<organism evidence="3 4">
    <name type="scientific">Nyctereutes procyonoides</name>
    <name type="common">Raccoon dog</name>
    <name type="synonym">Canis procyonoides</name>
    <dbReference type="NCBI Taxonomy" id="34880"/>
    <lineage>
        <taxon>Eukaryota</taxon>
        <taxon>Metazoa</taxon>
        <taxon>Chordata</taxon>
        <taxon>Craniata</taxon>
        <taxon>Vertebrata</taxon>
        <taxon>Euteleostomi</taxon>
        <taxon>Mammalia</taxon>
        <taxon>Eutheria</taxon>
        <taxon>Laurasiatheria</taxon>
        <taxon>Carnivora</taxon>
        <taxon>Caniformia</taxon>
        <taxon>Canidae</taxon>
        <taxon>Nyctereutes</taxon>
    </lineage>
</organism>
<dbReference type="AlphaFoldDB" id="A0A811YY92"/>
<protein>
    <submittedName>
        <fullName evidence="3">(raccoon dog) hypothetical protein</fullName>
    </submittedName>
</protein>
<name>A0A811YY92_NYCPR</name>
<reference evidence="3" key="1">
    <citation type="submission" date="2020-12" db="EMBL/GenBank/DDBJ databases">
        <authorList>
            <consortium name="Molecular Ecology Group"/>
        </authorList>
    </citation>
    <scope>NUCLEOTIDE SEQUENCE</scope>
    <source>
        <strain evidence="3">TBG_1078</strain>
    </source>
</reference>
<dbReference type="Proteomes" id="UP000645828">
    <property type="component" value="Unassembled WGS sequence"/>
</dbReference>
<sequence length="83" mass="9092">MKVLALLVLVAVSTFLVSGQSPPDASSDSPTAPPDDEVTGIPDDDEDTSAAPETSSNDNHLRILESNLWNWRRYFPMTYQIKG</sequence>
<comment type="caution">
    <text evidence="3">The sequence shown here is derived from an EMBL/GenBank/DDBJ whole genome shotgun (WGS) entry which is preliminary data.</text>
</comment>
<evidence type="ECO:0000256" key="1">
    <source>
        <dbReference type="SAM" id="MobiDB-lite"/>
    </source>
</evidence>
<evidence type="ECO:0000313" key="4">
    <source>
        <dbReference type="Proteomes" id="UP000645828"/>
    </source>
</evidence>
<feature type="compositionally biased region" description="Low complexity" evidence="1">
    <location>
        <begin position="21"/>
        <end position="30"/>
    </location>
</feature>
<keyword evidence="4" id="KW-1185">Reference proteome</keyword>
<feature type="signal peptide" evidence="2">
    <location>
        <begin position="1"/>
        <end position="19"/>
    </location>
</feature>
<proteinExistence type="predicted"/>
<accession>A0A811YY92</accession>
<feature type="chain" id="PRO_5032492873" evidence="2">
    <location>
        <begin position="20"/>
        <end position="83"/>
    </location>
</feature>
<dbReference type="EMBL" id="CAJHUB010000753">
    <property type="protein sequence ID" value="CAD7681665.1"/>
    <property type="molecule type" value="Genomic_DNA"/>
</dbReference>
<evidence type="ECO:0000256" key="2">
    <source>
        <dbReference type="SAM" id="SignalP"/>
    </source>
</evidence>
<gene>
    <name evidence="3" type="ORF">NYPRO_LOCUS14457</name>
</gene>